<evidence type="ECO:0000313" key="3">
    <source>
        <dbReference type="EMBL" id="TGN00010.1"/>
    </source>
</evidence>
<reference evidence="3" key="1">
    <citation type="journal article" date="2019" name="PLoS Negl. Trop. Dis.">
        <title>Revisiting the worldwide diversity of Leptospira species in the environment.</title>
        <authorList>
            <person name="Vincent A.T."/>
            <person name="Schiettekatte O."/>
            <person name="Bourhy P."/>
            <person name="Veyrier F.J."/>
            <person name="Picardeau M."/>
        </authorList>
    </citation>
    <scope>NUCLEOTIDE SEQUENCE [LARGE SCALE GENOMIC DNA]</scope>
    <source>
        <strain evidence="3">201601113</strain>
    </source>
</reference>
<organism evidence="3 4">
    <name type="scientific">Leptospira dzoumogneensis</name>
    <dbReference type="NCBI Taxonomy" id="2484904"/>
    <lineage>
        <taxon>Bacteria</taxon>
        <taxon>Pseudomonadati</taxon>
        <taxon>Spirochaetota</taxon>
        <taxon>Spirochaetia</taxon>
        <taxon>Leptospirales</taxon>
        <taxon>Leptospiraceae</taxon>
        <taxon>Leptospira</taxon>
    </lineage>
</organism>
<sequence>MSKRKPIDRGYKPYTQSAYEDIIDAKKKKQQDPEDDFTNKPGHIPRDDEYEQEGLSTPLKKDILERLASRQSVVLAIWVGVISALVFFITISFSINTFLAEVKSSINSVDSNTKKLDLAIEKVNNRLDMLIDKIFYSSAEIKKKQ</sequence>
<feature type="region of interest" description="Disordered" evidence="1">
    <location>
        <begin position="26"/>
        <end position="55"/>
    </location>
</feature>
<keyword evidence="4" id="KW-1185">Reference proteome</keyword>
<keyword evidence="2" id="KW-1133">Transmembrane helix</keyword>
<dbReference type="AlphaFoldDB" id="A0A4Z1AKZ8"/>
<evidence type="ECO:0000313" key="4">
    <source>
        <dbReference type="Proteomes" id="UP000297241"/>
    </source>
</evidence>
<name>A0A4Z1AKZ8_9LEPT</name>
<gene>
    <name evidence="3" type="ORF">EHR06_07770</name>
</gene>
<keyword evidence="2" id="KW-0812">Transmembrane</keyword>
<evidence type="ECO:0000256" key="1">
    <source>
        <dbReference type="SAM" id="MobiDB-lite"/>
    </source>
</evidence>
<protein>
    <submittedName>
        <fullName evidence="3">Uncharacterized protein</fullName>
    </submittedName>
</protein>
<dbReference type="Proteomes" id="UP000297241">
    <property type="component" value="Unassembled WGS sequence"/>
</dbReference>
<accession>A0A4Z1AKZ8</accession>
<keyword evidence="2" id="KW-0472">Membrane</keyword>
<dbReference type="EMBL" id="RQHS01000012">
    <property type="protein sequence ID" value="TGN00010.1"/>
    <property type="molecule type" value="Genomic_DNA"/>
</dbReference>
<dbReference type="RefSeq" id="WP_135756476.1">
    <property type="nucleotide sequence ID" value="NZ_RQHS01000012.1"/>
</dbReference>
<comment type="caution">
    <text evidence="3">The sequence shown here is derived from an EMBL/GenBank/DDBJ whole genome shotgun (WGS) entry which is preliminary data.</text>
</comment>
<evidence type="ECO:0000256" key="2">
    <source>
        <dbReference type="SAM" id="Phobius"/>
    </source>
</evidence>
<feature type="transmembrane region" description="Helical" evidence="2">
    <location>
        <begin position="73"/>
        <end position="95"/>
    </location>
</feature>
<proteinExistence type="predicted"/>